<evidence type="ECO:0000313" key="2">
    <source>
        <dbReference type="EMBL" id="OIW30169.1"/>
    </source>
</evidence>
<dbReference type="PANTHER" id="PTHR11362">
    <property type="entry name" value="PHOSPHATIDYLETHANOLAMINE-BINDING PROTEIN"/>
    <property type="match status" value="1"/>
</dbReference>
<dbReference type="EMBL" id="KV875097">
    <property type="protein sequence ID" value="OIW30169.1"/>
    <property type="molecule type" value="Genomic_DNA"/>
</dbReference>
<dbReference type="CDD" id="cd00866">
    <property type="entry name" value="PEBP_euk"/>
    <property type="match status" value="1"/>
</dbReference>
<dbReference type="PANTHER" id="PTHR11362:SF148">
    <property type="entry name" value="CARBOXYPEPTIDASE Y INHIBITOR"/>
    <property type="match status" value="1"/>
</dbReference>
<dbReference type="STRING" id="1408157.A0A1J7JA65"/>
<gene>
    <name evidence="2" type="ORF">CONLIGDRAFT_616538</name>
</gene>
<dbReference type="SUPFAM" id="SSF49777">
    <property type="entry name" value="PEBP-like"/>
    <property type="match status" value="1"/>
</dbReference>
<dbReference type="GO" id="GO:0030162">
    <property type="term" value="P:regulation of proteolysis"/>
    <property type="evidence" value="ECO:0007669"/>
    <property type="project" value="TreeGrafter"/>
</dbReference>
<dbReference type="Gene3D" id="3.90.280.10">
    <property type="entry name" value="PEBP-like"/>
    <property type="match status" value="1"/>
</dbReference>
<evidence type="ECO:0000313" key="3">
    <source>
        <dbReference type="Proteomes" id="UP000182658"/>
    </source>
</evidence>
<dbReference type="Proteomes" id="UP000182658">
    <property type="component" value="Unassembled WGS sequence"/>
</dbReference>
<keyword evidence="3" id="KW-1185">Reference proteome</keyword>
<dbReference type="InParanoid" id="A0A1J7JA65"/>
<dbReference type="FunCoup" id="A0A1J7JA65">
    <property type="interactions" value="1385"/>
</dbReference>
<proteinExistence type="predicted"/>
<name>A0A1J7JA65_9PEZI</name>
<dbReference type="GO" id="GO:0046578">
    <property type="term" value="P:regulation of Ras protein signal transduction"/>
    <property type="evidence" value="ECO:0007669"/>
    <property type="project" value="TreeGrafter"/>
</dbReference>
<dbReference type="GO" id="GO:0005543">
    <property type="term" value="F:phospholipid binding"/>
    <property type="evidence" value="ECO:0007669"/>
    <property type="project" value="TreeGrafter"/>
</dbReference>
<evidence type="ECO:0000256" key="1">
    <source>
        <dbReference type="SAM" id="MobiDB-lite"/>
    </source>
</evidence>
<reference evidence="2 3" key="1">
    <citation type="submission" date="2016-10" db="EMBL/GenBank/DDBJ databases">
        <title>Draft genome sequence of Coniochaeta ligniaria NRRL30616, a lignocellulolytic fungus for bioabatement of inhibitors in plant biomass hydrolysates.</title>
        <authorList>
            <consortium name="DOE Joint Genome Institute"/>
            <person name="Jimenez D.J."/>
            <person name="Hector R.E."/>
            <person name="Riley R."/>
            <person name="Sun H."/>
            <person name="Grigoriev I.V."/>
            <person name="Van Elsas J.D."/>
            <person name="Nichols N.N."/>
        </authorList>
    </citation>
    <scope>NUCLEOTIDE SEQUENCE [LARGE SCALE GENOMIC DNA]</scope>
    <source>
        <strain evidence="2 3">NRRL 30616</strain>
    </source>
</reference>
<dbReference type="GO" id="GO:0030414">
    <property type="term" value="F:peptidase inhibitor activity"/>
    <property type="evidence" value="ECO:0007669"/>
    <property type="project" value="TreeGrafter"/>
</dbReference>
<dbReference type="OrthoDB" id="2506647at2759"/>
<accession>A0A1J7JA65</accession>
<protein>
    <submittedName>
        <fullName evidence="2">PEBP-like protein</fullName>
    </submittedName>
</protein>
<dbReference type="Pfam" id="PF01161">
    <property type="entry name" value="PBP"/>
    <property type="match status" value="1"/>
</dbReference>
<dbReference type="InterPro" id="IPR008914">
    <property type="entry name" value="PEBP"/>
</dbReference>
<feature type="region of interest" description="Disordered" evidence="1">
    <location>
        <begin position="140"/>
        <end position="161"/>
    </location>
</feature>
<organism evidence="2 3">
    <name type="scientific">Coniochaeta ligniaria NRRL 30616</name>
    <dbReference type="NCBI Taxonomy" id="1408157"/>
    <lineage>
        <taxon>Eukaryota</taxon>
        <taxon>Fungi</taxon>
        <taxon>Dikarya</taxon>
        <taxon>Ascomycota</taxon>
        <taxon>Pezizomycotina</taxon>
        <taxon>Sordariomycetes</taxon>
        <taxon>Sordariomycetidae</taxon>
        <taxon>Coniochaetales</taxon>
        <taxon>Coniochaetaceae</taxon>
        <taxon>Coniochaeta</taxon>
    </lineage>
</organism>
<dbReference type="InterPro" id="IPR035810">
    <property type="entry name" value="PEBP_euk"/>
</dbReference>
<dbReference type="InterPro" id="IPR036610">
    <property type="entry name" value="PEBP-like_sf"/>
</dbReference>
<dbReference type="AlphaFoldDB" id="A0A1J7JA65"/>
<sequence>MSVIDDFLPLLTLDVEWSKKVQASLGNTLKPTKLEDAPTVTLEGCASPTDVSGQKTQFIITLTDPDAPSRDDPKWSEMCHWIATGVSVAAEPDPRTGKCSAVSLMNLDEIMPYKAPGPPEKTGKHRYVFLVFAPANGTTDELHLSKPSDRKHWGGDEEGHGVREWSRENGLVPVAANFIYAQNKKQ</sequence>